<evidence type="ECO:0000313" key="2">
    <source>
        <dbReference type="Proteomes" id="UP000784700"/>
    </source>
</evidence>
<organism evidence="1 2">
    <name type="scientific">Apilactobacillus micheneri</name>
    <dbReference type="NCBI Taxonomy" id="1899430"/>
    <lineage>
        <taxon>Bacteria</taxon>
        <taxon>Bacillati</taxon>
        <taxon>Bacillota</taxon>
        <taxon>Bacilli</taxon>
        <taxon>Lactobacillales</taxon>
        <taxon>Lactobacillaceae</taxon>
        <taxon>Apilactobacillus</taxon>
    </lineage>
</organism>
<dbReference type="AlphaFoldDB" id="A0A9Q8IMF2"/>
<reference evidence="1" key="1">
    <citation type="submission" date="2018-08" db="EMBL/GenBank/DDBJ databases">
        <title>Comparative genomics of wild bee and flower associated Lactobacillus reveals potential adaptation to the bee host.</title>
        <authorList>
            <person name="Vuong H.Q."/>
            <person name="Mcfrederick Q.S."/>
        </authorList>
    </citation>
    <scope>NUCLEOTIDE SEQUENCE</scope>
    <source>
        <strain evidence="1">HV_63</strain>
    </source>
</reference>
<evidence type="ECO:0000313" key="1">
    <source>
        <dbReference type="EMBL" id="TPR44246.1"/>
    </source>
</evidence>
<dbReference type="SUPFAM" id="SSF63829">
    <property type="entry name" value="Calcium-dependent phosphotriesterase"/>
    <property type="match status" value="1"/>
</dbReference>
<dbReference type="RefSeq" id="WP_140936233.1">
    <property type="nucleotide sequence ID" value="NZ_QUBF01000003.1"/>
</dbReference>
<name>A0A9Q8IMF2_9LACO</name>
<gene>
    <name evidence="1" type="ORF">DY130_04185</name>
</gene>
<accession>A0A9Q8IMF2</accession>
<comment type="caution">
    <text evidence="1">The sequence shown here is derived from an EMBL/GenBank/DDBJ whole genome shotgun (WGS) entry which is preliminary data.</text>
</comment>
<dbReference type="EMBL" id="QUBG01000003">
    <property type="protein sequence ID" value="TPR44246.1"/>
    <property type="molecule type" value="Genomic_DNA"/>
</dbReference>
<sequence>MNTFKQKIFIPIFILVMCLLSISISTNAKVKVYNQHGIALKKFKVSKFKYVHNHNYTRKDYHKHYHRGYRRTHNHIKSYGGNYRTYAKTLFFLTSARRNSKHRRWNPQSLVITPNGKFAFVMYPREVVRYNLFKLHKMDVDFKHPILSEKQIKSAVKFGPIIENGHGQSLSYNYKTHRLWFINMGTMNKHAKLEELSMKTLKPVQIIKFHYSKAYSLSNELAFDKRGNLYTYTRTSGNGAIKNGTLRISKGYISHHKVHFKMIMQGIRHAPGYLTQSLSYNPRNNRLYFVSDGGILSAPVNKLGHLKNHDIRDTKFLTRREFEGLAFTKNGKGHLLLNRSPEIMTFSHF</sequence>
<protein>
    <recommendedName>
        <fullName evidence="3">Extracellular protein</fullName>
    </recommendedName>
</protein>
<evidence type="ECO:0008006" key="3">
    <source>
        <dbReference type="Google" id="ProtNLM"/>
    </source>
</evidence>
<dbReference type="GeneID" id="58108454"/>
<proteinExistence type="predicted"/>
<dbReference type="Proteomes" id="UP000784700">
    <property type="component" value="Unassembled WGS sequence"/>
</dbReference>